<evidence type="ECO:0000259" key="8">
    <source>
        <dbReference type="PROSITE" id="PS50017"/>
    </source>
</evidence>
<dbReference type="FunFam" id="1.10.533.10:FF:000105">
    <property type="entry name" value="Fas-associated death domain protein"/>
    <property type="match status" value="1"/>
</dbReference>
<dbReference type="InterPro" id="IPR000488">
    <property type="entry name" value="Death_dom"/>
</dbReference>
<reference evidence="10" key="1">
    <citation type="submission" date="2025-08" db="UniProtKB">
        <authorList>
            <consortium name="RefSeq"/>
        </authorList>
    </citation>
    <scope>IDENTIFICATION</scope>
    <source>
        <strain evidence="10">Mau12</strain>
        <tissue evidence="10">Whole Body</tissue>
    </source>
</reference>
<comment type="function">
    <text evidence="4">Component of the IMD signaling pathway and is required for the host defense against Gram-negative bacteria. Interacts with Dredd, promotes cleavage of Dredd and is necessary and sufficient for enhancing Dredd-induced apoptosis.</text>
</comment>
<keyword evidence="3" id="KW-0053">Apoptosis</keyword>
<dbReference type="PROSITE" id="PS50017">
    <property type="entry name" value="DEATH_DOMAIN"/>
    <property type="match status" value="1"/>
</dbReference>
<comment type="subcellular location">
    <subcellularLocation>
        <location evidence="1">Cytoplasm</location>
    </subcellularLocation>
</comment>
<evidence type="ECO:0000313" key="9">
    <source>
        <dbReference type="Proteomes" id="UP000515162"/>
    </source>
</evidence>
<proteinExistence type="predicted"/>
<dbReference type="GeneID" id="117144088"/>
<protein>
    <recommendedName>
        <fullName evidence="5">FAS-associated death domain protein</fullName>
    </recommendedName>
    <alternativeName>
        <fullName evidence="7">Death domain-containing adapter protein BG4</fullName>
    </alternativeName>
    <alternativeName>
        <fullName evidence="6">Fas-associated death domain protein</fullName>
    </alternativeName>
</protein>
<evidence type="ECO:0000256" key="4">
    <source>
        <dbReference type="ARBA" id="ARBA00060022"/>
    </source>
</evidence>
<dbReference type="Gene3D" id="1.10.533.10">
    <property type="entry name" value="Death Domain, Fas"/>
    <property type="match status" value="2"/>
</dbReference>
<evidence type="ECO:0000256" key="7">
    <source>
        <dbReference type="ARBA" id="ARBA00081216"/>
    </source>
</evidence>
<feature type="domain" description="Death" evidence="8">
    <location>
        <begin position="151"/>
        <end position="237"/>
    </location>
</feature>
<dbReference type="GO" id="GO:0007165">
    <property type="term" value="P:signal transduction"/>
    <property type="evidence" value="ECO:0007669"/>
    <property type="project" value="InterPro"/>
</dbReference>
<keyword evidence="2" id="KW-0963">Cytoplasm</keyword>
<evidence type="ECO:0000256" key="5">
    <source>
        <dbReference type="ARBA" id="ARBA00069996"/>
    </source>
</evidence>
<dbReference type="SUPFAM" id="SSF47986">
    <property type="entry name" value="DEATH domain"/>
    <property type="match status" value="2"/>
</dbReference>
<gene>
    <name evidence="10" type="primary">LOC117144088</name>
</gene>
<evidence type="ECO:0000256" key="1">
    <source>
        <dbReference type="ARBA" id="ARBA00004496"/>
    </source>
</evidence>
<evidence type="ECO:0000313" key="10">
    <source>
        <dbReference type="RefSeq" id="XP_033164994.1"/>
    </source>
</evidence>
<dbReference type="Proteomes" id="UP000515162">
    <property type="component" value="Chromosome 3R"/>
</dbReference>
<dbReference type="Pfam" id="PF00531">
    <property type="entry name" value="Death"/>
    <property type="match status" value="1"/>
</dbReference>
<evidence type="ECO:0000256" key="3">
    <source>
        <dbReference type="ARBA" id="ARBA00022703"/>
    </source>
</evidence>
<dbReference type="GO" id="GO:0006915">
    <property type="term" value="P:apoptotic process"/>
    <property type="evidence" value="ECO:0007669"/>
    <property type="project" value="UniProtKB-KW"/>
</dbReference>
<sequence length="239" mass="27213">MIEGKHWSYDILKQIAIEGCTEDVEDLKQTLADEIGSQRRLDCIRTIEDLIDCLERADELSENNVEPLRRMSGNMPQLIEALSNYTPPENFRGRPVNVYQELRLAEELRQQLRVAPASQGAQPSVSSLAAAVPPSGIQNYATPVAFTDSKRTAVFKKISQELGRYWRRLGRSAGIGEGQMDTIEERYPHDLKSQILRLLQLIEEDDCHDPKHFLLRLCRALGDCGRNDLRKNVEQIMSH</sequence>
<keyword evidence="9" id="KW-1185">Reference proteome</keyword>
<dbReference type="GO" id="GO:0005737">
    <property type="term" value="C:cytoplasm"/>
    <property type="evidence" value="ECO:0007669"/>
    <property type="project" value="UniProtKB-SubCell"/>
</dbReference>
<dbReference type="InterPro" id="IPR011029">
    <property type="entry name" value="DEATH-like_dom_sf"/>
</dbReference>
<name>A0A6P8KLL3_DROMA</name>
<accession>A0A6P8KLL3</accession>
<dbReference type="CTD" id="8772"/>
<dbReference type="FunFam" id="1.10.533.10:FF:000131">
    <property type="entry name" value="Fas-associated death domain protein"/>
    <property type="match status" value="1"/>
</dbReference>
<organism evidence="9 10">
    <name type="scientific">Drosophila mauritiana</name>
    <name type="common">Fruit fly</name>
    <dbReference type="NCBI Taxonomy" id="7226"/>
    <lineage>
        <taxon>Eukaryota</taxon>
        <taxon>Metazoa</taxon>
        <taxon>Ecdysozoa</taxon>
        <taxon>Arthropoda</taxon>
        <taxon>Hexapoda</taxon>
        <taxon>Insecta</taxon>
        <taxon>Pterygota</taxon>
        <taxon>Neoptera</taxon>
        <taxon>Endopterygota</taxon>
        <taxon>Diptera</taxon>
        <taxon>Brachycera</taxon>
        <taxon>Muscomorpha</taxon>
        <taxon>Ephydroidea</taxon>
        <taxon>Drosophilidae</taxon>
        <taxon>Drosophila</taxon>
        <taxon>Sophophora</taxon>
    </lineage>
</organism>
<dbReference type="CDD" id="cd01670">
    <property type="entry name" value="Death"/>
    <property type="match status" value="1"/>
</dbReference>
<dbReference type="AlphaFoldDB" id="A0A6P8KLL3"/>
<evidence type="ECO:0000256" key="2">
    <source>
        <dbReference type="ARBA" id="ARBA00022490"/>
    </source>
</evidence>
<evidence type="ECO:0000256" key="6">
    <source>
        <dbReference type="ARBA" id="ARBA00071128"/>
    </source>
</evidence>
<dbReference type="RefSeq" id="XP_033164994.1">
    <property type="nucleotide sequence ID" value="XM_033309103.1"/>
</dbReference>